<name>A0A0E9SI67_ANGAN</name>
<reference evidence="1" key="2">
    <citation type="journal article" date="2015" name="Fish Shellfish Immunol.">
        <title>Early steps in the European eel (Anguilla anguilla)-Vibrio vulnificus interaction in the gills: Role of the RtxA13 toxin.</title>
        <authorList>
            <person name="Callol A."/>
            <person name="Pajuelo D."/>
            <person name="Ebbesson L."/>
            <person name="Teles M."/>
            <person name="MacKenzie S."/>
            <person name="Amaro C."/>
        </authorList>
    </citation>
    <scope>NUCLEOTIDE SEQUENCE</scope>
</reference>
<accession>A0A0E9SI67</accession>
<organism evidence="1">
    <name type="scientific">Anguilla anguilla</name>
    <name type="common">European freshwater eel</name>
    <name type="synonym">Muraena anguilla</name>
    <dbReference type="NCBI Taxonomy" id="7936"/>
    <lineage>
        <taxon>Eukaryota</taxon>
        <taxon>Metazoa</taxon>
        <taxon>Chordata</taxon>
        <taxon>Craniata</taxon>
        <taxon>Vertebrata</taxon>
        <taxon>Euteleostomi</taxon>
        <taxon>Actinopterygii</taxon>
        <taxon>Neopterygii</taxon>
        <taxon>Teleostei</taxon>
        <taxon>Anguilliformes</taxon>
        <taxon>Anguillidae</taxon>
        <taxon>Anguilla</taxon>
    </lineage>
</organism>
<reference evidence="1" key="1">
    <citation type="submission" date="2014-11" db="EMBL/GenBank/DDBJ databases">
        <authorList>
            <person name="Amaro Gonzalez C."/>
        </authorList>
    </citation>
    <scope>NUCLEOTIDE SEQUENCE</scope>
</reference>
<proteinExistence type="predicted"/>
<protein>
    <submittedName>
        <fullName evidence="1">Uncharacterized protein</fullName>
    </submittedName>
</protein>
<evidence type="ECO:0000313" key="1">
    <source>
        <dbReference type="EMBL" id="JAH40991.1"/>
    </source>
</evidence>
<sequence>MLIIHLKASYSTSKHPRFDKLIKLFLTKTQSQKSNVTDDMLHFYQ</sequence>
<dbReference type="EMBL" id="GBXM01080253">
    <property type="protein sequence ID" value="JAH28324.1"/>
    <property type="molecule type" value="Transcribed_RNA"/>
</dbReference>
<dbReference type="EMBL" id="GBXM01067586">
    <property type="protein sequence ID" value="JAH40991.1"/>
    <property type="molecule type" value="Transcribed_RNA"/>
</dbReference>
<dbReference type="AlphaFoldDB" id="A0A0E9SI67"/>